<dbReference type="InterPro" id="IPR044694">
    <property type="entry name" value="NUP214"/>
</dbReference>
<dbReference type="AlphaFoldDB" id="A0A843TYB6"/>
<dbReference type="PANTHER" id="PTHR34418">
    <property type="entry name" value="NUCLEAR PORE COMPLEX PROTEIN NUP214 ISOFORM X1"/>
    <property type="match status" value="1"/>
</dbReference>
<evidence type="ECO:0000256" key="1">
    <source>
        <dbReference type="SAM" id="MobiDB-lite"/>
    </source>
</evidence>
<feature type="region of interest" description="Disordered" evidence="1">
    <location>
        <begin position="912"/>
        <end position="933"/>
    </location>
</feature>
<evidence type="ECO:0000313" key="2">
    <source>
        <dbReference type="EMBL" id="MQL77802.1"/>
    </source>
</evidence>
<name>A0A843TYB6_COLES</name>
<dbReference type="OrthoDB" id="248320at2759"/>
<dbReference type="Proteomes" id="UP000652761">
    <property type="component" value="Unassembled WGS sequence"/>
</dbReference>
<evidence type="ECO:0008006" key="4">
    <source>
        <dbReference type="Google" id="ProtNLM"/>
    </source>
</evidence>
<feature type="region of interest" description="Disordered" evidence="1">
    <location>
        <begin position="111"/>
        <end position="173"/>
    </location>
</feature>
<proteinExistence type="predicted"/>
<feature type="compositionally biased region" description="Polar residues" evidence="1">
    <location>
        <begin position="406"/>
        <end position="420"/>
    </location>
</feature>
<evidence type="ECO:0000313" key="3">
    <source>
        <dbReference type="Proteomes" id="UP000652761"/>
    </source>
</evidence>
<feature type="compositionally biased region" description="Polar residues" evidence="1">
    <location>
        <begin position="524"/>
        <end position="547"/>
    </location>
</feature>
<keyword evidence="3" id="KW-1185">Reference proteome</keyword>
<comment type="caution">
    <text evidence="2">The sequence shown here is derived from an EMBL/GenBank/DDBJ whole genome shotgun (WGS) entry which is preliminary data.</text>
</comment>
<feature type="region of interest" description="Disordered" evidence="1">
    <location>
        <begin position="559"/>
        <end position="581"/>
    </location>
</feature>
<feature type="compositionally biased region" description="Low complexity" evidence="1">
    <location>
        <begin position="595"/>
        <end position="613"/>
    </location>
</feature>
<accession>A0A843TYB6</accession>
<sequence length="933" mass="96593">MSSGRERQRGLVNELVELERHFNALELKKYGDSGAAPKGRRALLGNSGSSRQVYSLHSLYNTVNSQLAAAEQLSECLSKQMAVLNINSPPSKRQSITKELLESIGLDYDADSFQSPDPKRAAYSPDSSKKSLFPSSSRQAKEHTRRSTQSTLMTYEPESSRRRRDSLDRSWTRFDPPKTIVKRTLQDERLKVGVEKSLSTDKGVSILPSSEDFPASQKCQEVLSSSSSQSFINKYQFLLENFKNDDQNKLPKQLSEYQTNSLFKWMKDLSQVSKDVQRFPSSSEMQTSGVQSTPVAMSSSLPRGIQSKMLELGGLADSSKYKQQSIVMHSDSSVETYSLAKARFSAQFDALVQNQTSFEASSSLFPSKMTPSVKAVQSSVSLNVKSGEDGPRIASKGSMDQAVTPEHSSSMLEKSPLSPLSTMSGNVSQIKAATSRNQLFEASSGASGSFAMVPSLSDQSSAAASVSLLSVTTSPSESPGTSSIKHFEGSSPITVSNVILGQTSLPSISSVAPVAPVRSSSTSFQPQISKMSAPVSSPSKDVTSQSSLVASQPSIVVLQSKAPKDSEPNEITSKPRPTLLPRREAAAGLVADTKSSLLSPAGSPASSASQSLPDISFGSSNLSSAPKKKDEVLIADKKSSFLNSAVGVSSSTSHSLSEISFGSSSLPSIPTKGKYEGLDISITEEDEMEEEAPEANTALNLSALGGFALGPSTAPSPPKSNPFGGPLITNATSPSSASFSLTTPTGELFRPASFSLPSSQPMQTSQPMNSGGFSGGFSGFGQPAQIGAGQQALGSVLGSFGQSRQLGVSAQGSGFASSGGFGGGGFSAAAMSGGGGFAGAAATGGGFSAVGSSSGSFAGVPGGGFAAMASKPGGFAAAASAGAGFEGSGSGFASGGFGSFAAKQGAGGFSQFGGTNTAQTGKPPAELLMQMRK</sequence>
<feature type="compositionally biased region" description="Low complexity" evidence="1">
    <location>
        <begin position="124"/>
        <end position="137"/>
    </location>
</feature>
<dbReference type="PANTHER" id="PTHR34418:SF3">
    <property type="entry name" value="NUCLEAR PORE COMPLEX PROTEIN NUP214"/>
    <property type="match status" value="1"/>
</dbReference>
<dbReference type="GO" id="GO:0006405">
    <property type="term" value="P:RNA export from nucleus"/>
    <property type="evidence" value="ECO:0007669"/>
    <property type="project" value="InterPro"/>
</dbReference>
<feature type="region of interest" description="Disordered" evidence="1">
    <location>
        <begin position="384"/>
        <end position="420"/>
    </location>
</feature>
<dbReference type="EMBL" id="NMUH01000367">
    <property type="protein sequence ID" value="MQL77802.1"/>
    <property type="molecule type" value="Genomic_DNA"/>
</dbReference>
<protein>
    <recommendedName>
        <fullName evidence="4">Nuclear pore complex protein</fullName>
    </recommendedName>
</protein>
<reference evidence="2" key="1">
    <citation type="submission" date="2017-07" db="EMBL/GenBank/DDBJ databases">
        <title>Taro Niue Genome Assembly and Annotation.</title>
        <authorList>
            <person name="Atibalentja N."/>
            <person name="Keating K."/>
            <person name="Fields C.J."/>
        </authorList>
    </citation>
    <scope>NUCLEOTIDE SEQUENCE</scope>
    <source>
        <strain evidence="2">Niue_2</strain>
        <tissue evidence="2">Leaf</tissue>
    </source>
</reference>
<feature type="region of interest" description="Disordered" evidence="1">
    <location>
        <begin position="519"/>
        <end position="547"/>
    </location>
</feature>
<gene>
    <name evidence="2" type="ORF">Taro_010229</name>
</gene>
<organism evidence="2 3">
    <name type="scientific">Colocasia esculenta</name>
    <name type="common">Wild taro</name>
    <name type="synonym">Arum esculentum</name>
    <dbReference type="NCBI Taxonomy" id="4460"/>
    <lineage>
        <taxon>Eukaryota</taxon>
        <taxon>Viridiplantae</taxon>
        <taxon>Streptophyta</taxon>
        <taxon>Embryophyta</taxon>
        <taxon>Tracheophyta</taxon>
        <taxon>Spermatophyta</taxon>
        <taxon>Magnoliopsida</taxon>
        <taxon>Liliopsida</taxon>
        <taxon>Araceae</taxon>
        <taxon>Aroideae</taxon>
        <taxon>Colocasieae</taxon>
        <taxon>Colocasia</taxon>
    </lineage>
</organism>
<feature type="region of interest" description="Disordered" evidence="1">
    <location>
        <begin position="595"/>
        <end position="629"/>
    </location>
</feature>
<dbReference type="GO" id="GO:0017056">
    <property type="term" value="F:structural constituent of nuclear pore"/>
    <property type="evidence" value="ECO:0007669"/>
    <property type="project" value="InterPro"/>
</dbReference>